<keyword evidence="2 5" id="KW-0812">Transmembrane</keyword>
<proteinExistence type="predicted"/>
<feature type="transmembrane region" description="Helical" evidence="5">
    <location>
        <begin position="37"/>
        <end position="53"/>
    </location>
</feature>
<evidence type="ECO:0000256" key="3">
    <source>
        <dbReference type="ARBA" id="ARBA00022989"/>
    </source>
</evidence>
<evidence type="ECO:0000256" key="4">
    <source>
        <dbReference type="ARBA" id="ARBA00023136"/>
    </source>
</evidence>
<evidence type="ECO:0000256" key="1">
    <source>
        <dbReference type="ARBA" id="ARBA00004141"/>
    </source>
</evidence>
<evidence type="ECO:0000256" key="5">
    <source>
        <dbReference type="SAM" id="Phobius"/>
    </source>
</evidence>
<dbReference type="Proteomes" id="UP001200145">
    <property type="component" value="Unassembled WGS sequence"/>
</dbReference>
<keyword evidence="8" id="KW-1185">Reference proteome</keyword>
<dbReference type="EMBL" id="JAKEVY010000004">
    <property type="protein sequence ID" value="MCF1716407.1"/>
    <property type="molecule type" value="Genomic_DNA"/>
</dbReference>
<gene>
    <name evidence="7" type="ORF">L0U88_17325</name>
</gene>
<evidence type="ECO:0000256" key="2">
    <source>
        <dbReference type="ARBA" id="ARBA00022692"/>
    </source>
</evidence>
<comment type="caution">
    <text evidence="7">The sequence shown here is derived from an EMBL/GenBank/DDBJ whole genome shotgun (WGS) entry which is preliminary data.</text>
</comment>
<dbReference type="Pfam" id="PF04932">
    <property type="entry name" value="Wzy_C"/>
    <property type="match status" value="1"/>
</dbReference>
<dbReference type="PANTHER" id="PTHR37422:SF13">
    <property type="entry name" value="LIPOPOLYSACCHARIDE BIOSYNTHESIS PROTEIN PA4999-RELATED"/>
    <property type="match status" value="1"/>
</dbReference>
<feature type="transmembrane region" description="Helical" evidence="5">
    <location>
        <begin position="123"/>
        <end position="146"/>
    </location>
</feature>
<feature type="transmembrane region" description="Helical" evidence="5">
    <location>
        <begin position="349"/>
        <end position="370"/>
    </location>
</feature>
<feature type="transmembrane region" description="Helical" evidence="5">
    <location>
        <begin position="91"/>
        <end position="111"/>
    </location>
</feature>
<feature type="domain" description="O-antigen ligase-related" evidence="6">
    <location>
        <begin position="196"/>
        <end position="362"/>
    </location>
</feature>
<evidence type="ECO:0000313" key="7">
    <source>
        <dbReference type="EMBL" id="MCF1716407.1"/>
    </source>
</evidence>
<feature type="transmembrane region" description="Helical" evidence="5">
    <location>
        <begin position="65"/>
        <end position="85"/>
    </location>
</feature>
<sequence>MKQASQKLDLTQKLAVLCIFSVFLDKAIRGAGLPFDFYYYYIAFIAFLVSLVYQNRKIFLPPKWFNLGFGAVAIASLFVTIYNGLLGFEYLKQLLGIVFTSLVSYNIFVVFRFDIQRIFEYYLFFAFLVALHAVLDNLLHIAGIHLTPYSVVSPLIIREYGIMGEPFYLAMAITPALAYYTCYFQRTWKQLKFRYLVLLACYLVTYSSTALMGIGLSVFFALYLNNFFNARSNRFVFAPLIIVPIVLLIVNLIDTISLFNKRYYDTTSLFLSKDIDVKEAGKSNSSTFALYSNFIIARDSFLENPLFGSGLGSHPLIYENTFLKYFPPNYLKGYGAQNQQDANSRFLRLLSETGLMGTVLFLLFVIIFFAPKSAIRSAAGKEIAAINYAIFIYILLGLIRNGNYINVGFFFFFFMYYISNRLLVNNPVLHIKQRLSPGLG</sequence>
<feature type="transmembrane region" description="Helical" evidence="5">
    <location>
        <begin position="196"/>
        <end position="223"/>
    </location>
</feature>
<protein>
    <submittedName>
        <fullName evidence="7">O-antigen ligase family protein</fullName>
    </submittedName>
</protein>
<evidence type="ECO:0000259" key="6">
    <source>
        <dbReference type="Pfam" id="PF04932"/>
    </source>
</evidence>
<evidence type="ECO:0000313" key="8">
    <source>
        <dbReference type="Proteomes" id="UP001200145"/>
    </source>
</evidence>
<dbReference type="InterPro" id="IPR051533">
    <property type="entry name" value="WaaL-like"/>
</dbReference>
<dbReference type="GO" id="GO:0016874">
    <property type="term" value="F:ligase activity"/>
    <property type="evidence" value="ECO:0007669"/>
    <property type="project" value="UniProtKB-KW"/>
</dbReference>
<feature type="transmembrane region" description="Helical" evidence="5">
    <location>
        <begin position="166"/>
        <end position="184"/>
    </location>
</feature>
<comment type="subcellular location">
    <subcellularLocation>
        <location evidence="1">Membrane</location>
        <topology evidence="1">Multi-pass membrane protein</topology>
    </subcellularLocation>
</comment>
<keyword evidence="4 5" id="KW-0472">Membrane</keyword>
<keyword evidence="7" id="KW-0436">Ligase</keyword>
<feature type="transmembrane region" description="Helical" evidence="5">
    <location>
        <begin position="235"/>
        <end position="253"/>
    </location>
</feature>
<dbReference type="InterPro" id="IPR007016">
    <property type="entry name" value="O-antigen_ligase-rel_domated"/>
</dbReference>
<dbReference type="RefSeq" id="WP_234867578.1">
    <property type="nucleotide sequence ID" value="NZ_JAKEVY010000004.1"/>
</dbReference>
<reference evidence="7 8" key="1">
    <citation type="submission" date="2022-01" db="EMBL/GenBank/DDBJ databases">
        <title>Flavihumibacter sp. nov., isolated from sediment of a river.</title>
        <authorList>
            <person name="Liu H."/>
        </authorList>
    </citation>
    <scope>NUCLEOTIDE SEQUENCE [LARGE SCALE GENOMIC DNA]</scope>
    <source>
        <strain evidence="7 8">RY-1</strain>
    </source>
</reference>
<feature type="transmembrane region" description="Helical" evidence="5">
    <location>
        <begin position="390"/>
        <end position="418"/>
    </location>
</feature>
<name>A0ABS9BMW4_9BACT</name>
<organism evidence="7 8">
    <name type="scientific">Flavihumibacter fluminis</name>
    <dbReference type="NCBI Taxonomy" id="2909236"/>
    <lineage>
        <taxon>Bacteria</taxon>
        <taxon>Pseudomonadati</taxon>
        <taxon>Bacteroidota</taxon>
        <taxon>Chitinophagia</taxon>
        <taxon>Chitinophagales</taxon>
        <taxon>Chitinophagaceae</taxon>
        <taxon>Flavihumibacter</taxon>
    </lineage>
</organism>
<dbReference type="PANTHER" id="PTHR37422">
    <property type="entry name" value="TEICHURONIC ACID BIOSYNTHESIS PROTEIN TUAE"/>
    <property type="match status" value="1"/>
</dbReference>
<keyword evidence="3 5" id="KW-1133">Transmembrane helix</keyword>
<accession>A0ABS9BMW4</accession>